<evidence type="ECO:0000256" key="6">
    <source>
        <dbReference type="ARBA" id="ARBA00022833"/>
    </source>
</evidence>
<dbReference type="InterPro" id="IPR001915">
    <property type="entry name" value="Peptidase_M48"/>
</dbReference>
<evidence type="ECO:0000256" key="9">
    <source>
        <dbReference type="ARBA" id="ARBA00040360"/>
    </source>
</evidence>
<organism evidence="13 14">
    <name type="scientific">Mola mola</name>
    <name type="common">Ocean sunfish</name>
    <name type="synonym">Tetraodon mola</name>
    <dbReference type="NCBI Taxonomy" id="94237"/>
    <lineage>
        <taxon>Eukaryota</taxon>
        <taxon>Metazoa</taxon>
        <taxon>Chordata</taxon>
        <taxon>Craniata</taxon>
        <taxon>Vertebrata</taxon>
        <taxon>Euteleostomi</taxon>
        <taxon>Actinopterygii</taxon>
        <taxon>Neopterygii</taxon>
        <taxon>Teleostei</taxon>
        <taxon>Neoteleostei</taxon>
        <taxon>Acanthomorphata</taxon>
        <taxon>Eupercaria</taxon>
        <taxon>Tetraodontiformes</taxon>
        <taxon>Molidae</taxon>
        <taxon>Mola</taxon>
    </lineage>
</organism>
<dbReference type="Ensembl" id="ENSMMOT00000004215.1">
    <property type="protein sequence ID" value="ENSMMOP00000004139.1"/>
    <property type="gene ID" value="ENSMMOG00000003303.1"/>
</dbReference>
<dbReference type="CDD" id="cd07331">
    <property type="entry name" value="M48C_Oma1_like"/>
    <property type="match status" value="1"/>
</dbReference>
<evidence type="ECO:0000259" key="12">
    <source>
        <dbReference type="Pfam" id="PF01435"/>
    </source>
</evidence>
<dbReference type="STRING" id="94237.ENSMMOP00000004139"/>
<evidence type="ECO:0000256" key="11">
    <source>
        <dbReference type="SAM" id="Phobius"/>
    </source>
</evidence>
<keyword evidence="11" id="KW-1133">Transmembrane helix</keyword>
<dbReference type="GO" id="GO:0046872">
    <property type="term" value="F:metal ion binding"/>
    <property type="evidence" value="ECO:0007669"/>
    <property type="project" value="UniProtKB-KW"/>
</dbReference>
<comment type="subunit">
    <text evidence="2">Homooligomer.</text>
</comment>
<accession>A0A3Q3W6D1</accession>
<name>A0A3Q3W6D1_MOLML</name>
<evidence type="ECO:0000256" key="5">
    <source>
        <dbReference type="ARBA" id="ARBA00022801"/>
    </source>
</evidence>
<dbReference type="PANTHER" id="PTHR22726">
    <property type="entry name" value="METALLOENDOPEPTIDASE OMA1"/>
    <property type="match status" value="1"/>
</dbReference>
<dbReference type="Pfam" id="PF01435">
    <property type="entry name" value="Peptidase_M48"/>
    <property type="match status" value="1"/>
</dbReference>
<proteinExistence type="inferred from homology"/>
<evidence type="ECO:0000256" key="4">
    <source>
        <dbReference type="ARBA" id="ARBA00022723"/>
    </source>
</evidence>
<dbReference type="GO" id="GO:0005743">
    <property type="term" value="C:mitochondrial inner membrane"/>
    <property type="evidence" value="ECO:0007669"/>
    <property type="project" value="TreeGrafter"/>
</dbReference>
<evidence type="ECO:0000313" key="14">
    <source>
        <dbReference type="Proteomes" id="UP000261620"/>
    </source>
</evidence>
<keyword evidence="11" id="KW-0812">Transmembrane</keyword>
<comment type="cofactor">
    <cofactor evidence="1">
        <name>Zn(2+)</name>
        <dbReference type="ChEBI" id="CHEBI:29105"/>
    </cofactor>
</comment>
<feature type="domain" description="Peptidase M48" evidence="12">
    <location>
        <begin position="236"/>
        <end position="421"/>
    </location>
</feature>
<keyword evidence="3" id="KW-0645">Protease</keyword>
<evidence type="ECO:0000256" key="7">
    <source>
        <dbReference type="ARBA" id="ARBA00023049"/>
    </source>
</evidence>
<dbReference type="Gene3D" id="3.30.2010.10">
    <property type="entry name" value="Metalloproteases ('zincins'), catalytic domain"/>
    <property type="match status" value="1"/>
</dbReference>
<keyword evidence="5" id="KW-0378">Hydrolase</keyword>
<evidence type="ECO:0000313" key="13">
    <source>
        <dbReference type="Ensembl" id="ENSMMOP00000004139.1"/>
    </source>
</evidence>
<keyword evidence="6" id="KW-0862">Zinc</keyword>
<dbReference type="InterPro" id="IPR051156">
    <property type="entry name" value="Mito/Outer_Membr_Metalloprot"/>
</dbReference>
<dbReference type="AlphaFoldDB" id="A0A3Q3W6D1"/>
<feature type="transmembrane region" description="Helical" evidence="11">
    <location>
        <begin position="158"/>
        <end position="179"/>
    </location>
</feature>
<protein>
    <recommendedName>
        <fullName evidence="9">Metalloendopeptidase OMA1, mitochondrial</fullName>
    </recommendedName>
    <alternativeName>
        <fullName evidence="10">Overlapping with the m-AAA protease 1 homolog</fullName>
    </alternativeName>
</protein>
<sequence length="527" mass="58446">MVLICFNLFRSRRLFSLPAHLTRDLRVCQQAGCPLKRPHTVSCQISCQRTANRVRATPTGPPLLACSGGRWAYGLKIGPRTGSALHSAPVRTQCPVSGHRFHTSAPARALPLVYLWLVLKPLQKLMAIILGRSLRMWWGTLPANRWQLMREWVWQRRWRLAGVASVAMVIVFLFLLTHLDECPVTGRTRLLVFNRESYMELAVLTSEEWNSVSCMEEFAELLVPVSDPRHKAVELLVQHLQLRNKDIPEMSDISWNVHVVESPTVNAFVIPNGEIFMFTGMLDTVADIHQLTIILGHEMAHVLLAHSVEEASLSHIVDLLSLILLAAIWAVCPRDSLALLGQWVQGKLSQLMFSRPYSRKLEVEADQVGMLLAAKACADVRAGPVLWQQMEITDQLSGELNVPEWLSTHPSHRNRVTQLDRLVPQALELRESCGCPALPATDPRTIFSKSVQVLLDNAQDKGREGQEGSRKVHQTQSLASLTAALPAALLDPNAPSNVDRESKVLPVVSEAAAAAPVPAPPEGEGSQ</sequence>
<evidence type="ECO:0000256" key="1">
    <source>
        <dbReference type="ARBA" id="ARBA00001947"/>
    </source>
</evidence>
<keyword evidence="7" id="KW-0482">Metalloprotease</keyword>
<dbReference type="Proteomes" id="UP000261620">
    <property type="component" value="Unplaced"/>
</dbReference>
<dbReference type="PANTHER" id="PTHR22726:SF1">
    <property type="entry name" value="METALLOENDOPEPTIDASE OMA1, MITOCHONDRIAL"/>
    <property type="match status" value="1"/>
</dbReference>
<dbReference type="GO" id="GO:0006515">
    <property type="term" value="P:protein quality control for misfolded or incompletely synthesized proteins"/>
    <property type="evidence" value="ECO:0007669"/>
    <property type="project" value="TreeGrafter"/>
</dbReference>
<evidence type="ECO:0000256" key="8">
    <source>
        <dbReference type="ARBA" id="ARBA00038233"/>
    </source>
</evidence>
<keyword evidence="4" id="KW-0479">Metal-binding</keyword>
<dbReference type="OMA" id="TFILGHE"/>
<reference evidence="13" key="2">
    <citation type="submission" date="2025-09" db="UniProtKB">
        <authorList>
            <consortium name="Ensembl"/>
        </authorList>
    </citation>
    <scope>IDENTIFICATION</scope>
</reference>
<dbReference type="GO" id="GO:0034982">
    <property type="term" value="P:mitochondrial protein processing"/>
    <property type="evidence" value="ECO:0007669"/>
    <property type="project" value="TreeGrafter"/>
</dbReference>
<dbReference type="GO" id="GO:0004222">
    <property type="term" value="F:metalloendopeptidase activity"/>
    <property type="evidence" value="ECO:0007669"/>
    <property type="project" value="InterPro"/>
</dbReference>
<keyword evidence="11" id="KW-0472">Membrane</keyword>
<evidence type="ECO:0000256" key="10">
    <source>
        <dbReference type="ARBA" id="ARBA00042978"/>
    </source>
</evidence>
<evidence type="ECO:0000256" key="3">
    <source>
        <dbReference type="ARBA" id="ARBA00022670"/>
    </source>
</evidence>
<reference evidence="13" key="1">
    <citation type="submission" date="2025-08" db="UniProtKB">
        <authorList>
            <consortium name="Ensembl"/>
        </authorList>
    </citation>
    <scope>IDENTIFICATION</scope>
</reference>
<comment type="similarity">
    <text evidence="8">Belongs to the peptidase M48 family.</text>
</comment>
<evidence type="ECO:0000256" key="2">
    <source>
        <dbReference type="ARBA" id="ARBA00011182"/>
    </source>
</evidence>
<keyword evidence="14" id="KW-1185">Reference proteome</keyword>